<dbReference type="PANTHER" id="PTHR10822:SF24">
    <property type="entry name" value="GLYPICAN-2"/>
    <property type="match status" value="1"/>
</dbReference>
<feature type="region of interest" description="Disordered" evidence="13">
    <location>
        <begin position="354"/>
        <end position="379"/>
    </location>
</feature>
<evidence type="ECO:0000256" key="4">
    <source>
        <dbReference type="ARBA" id="ARBA00022622"/>
    </source>
</evidence>
<dbReference type="Pfam" id="PF01153">
    <property type="entry name" value="Glypican"/>
    <property type="match status" value="1"/>
</dbReference>
<protein>
    <submittedName>
        <fullName evidence="15">Glypican-2</fullName>
    </submittedName>
</protein>
<keyword evidence="10 12" id="KW-0449">Lipoprotein</keyword>
<evidence type="ECO:0000256" key="12">
    <source>
        <dbReference type="RuleBase" id="RU003519"/>
    </source>
</evidence>
<keyword evidence="7 12" id="KW-0472">Membrane</keyword>
<accession>A0ABQ0ETM4</accession>
<evidence type="ECO:0000256" key="9">
    <source>
        <dbReference type="ARBA" id="ARBA00023207"/>
    </source>
</evidence>
<proteinExistence type="inferred from homology"/>
<evidence type="ECO:0000256" key="6">
    <source>
        <dbReference type="ARBA" id="ARBA00022974"/>
    </source>
</evidence>
<evidence type="ECO:0000256" key="13">
    <source>
        <dbReference type="SAM" id="MobiDB-lite"/>
    </source>
</evidence>
<keyword evidence="16" id="KW-1185">Reference proteome</keyword>
<dbReference type="Proteomes" id="UP001623349">
    <property type="component" value="Unassembled WGS sequence"/>
</dbReference>
<organism evidence="15 16">
    <name type="scientific">Apodemus speciosus</name>
    <name type="common">Large Japanese field mouse</name>
    <dbReference type="NCBI Taxonomy" id="105296"/>
    <lineage>
        <taxon>Eukaryota</taxon>
        <taxon>Metazoa</taxon>
        <taxon>Chordata</taxon>
        <taxon>Craniata</taxon>
        <taxon>Vertebrata</taxon>
        <taxon>Euteleostomi</taxon>
        <taxon>Mammalia</taxon>
        <taxon>Eutheria</taxon>
        <taxon>Euarchontoglires</taxon>
        <taxon>Glires</taxon>
        <taxon>Rodentia</taxon>
        <taxon>Myomorpha</taxon>
        <taxon>Muroidea</taxon>
        <taxon>Muridae</taxon>
        <taxon>Murinae</taxon>
        <taxon>Apodemus</taxon>
    </lineage>
</organism>
<comment type="caution">
    <text evidence="15">The sequence shown here is derived from an EMBL/GenBank/DDBJ whole genome shotgun (WGS) entry which is preliminary data.</text>
</comment>
<dbReference type="EMBL" id="BAAFST010000005">
    <property type="protein sequence ID" value="GAB1290376.1"/>
    <property type="molecule type" value="Genomic_DNA"/>
</dbReference>
<evidence type="ECO:0000256" key="10">
    <source>
        <dbReference type="ARBA" id="ARBA00023288"/>
    </source>
</evidence>
<feature type="compositionally biased region" description="Pro residues" evidence="13">
    <location>
        <begin position="524"/>
        <end position="534"/>
    </location>
</feature>
<feature type="region of interest" description="Disordered" evidence="13">
    <location>
        <begin position="493"/>
        <end position="564"/>
    </location>
</feature>
<evidence type="ECO:0000256" key="7">
    <source>
        <dbReference type="ARBA" id="ARBA00023136"/>
    </source>
</evidence>
<evidence type="ECO:0000313" key="15">
    <source>
        <dbReference type="EMBL" id="GAB1290376.1"/>
    </source>
</evidence>
<keyword evidence="9 12" id="KW-0357">Heparan sulfate</keyword>
<comment type="similarity">
    <text evidence="2 11">Belongs to the glypican family.</text>
</comment>
<keyword evidence="5 14" id="KW-0732">Signal</keyword>
<name>A0ABQ0ETM4_APOSI</name>
<feature type="signal peptide" evidence="14">
    <location>
        <begin position="1"/>
        <end position="23"/>
    </location>
</feature>
<keyword evidence="3" id="KW-1003">Cell membrane</keyword>
<comment type="subcellular location">
    <subcellularLocation>
        <location evidence="1">Cell membrane</location>
        <topology evidence="1">Lipid-anchor</topology>
        <topology evidence="1">GPI-anchor</topology>
        <orientation evidence="1">Extracellular side</orientation>
    </subcellularLocation>
</comment>
<evidence type="ECO:0000256" key="3">
    <source>
        <dbReference type="ARBA" id="ARBA00022475"/>
    </source>
</evidence>
<keyword evidence="8" id="KW-0325">Glycoprotein</keyword>
<dbReference type="InterPro" id="IPR001863">
    <property type="entry name" value="Glypican"/>
</dbReference>
<evidence type="ECO:0000313" key="16">
    <source>
        <dbReference type="Proteomes" id="UP001623349"/>
    </source>
</evidence>
<keyword evidence="4 12" id="KW-0336">GPI-anchor</keyword>
<reference evidence="15 16" key="1">
    <citation type="submission" date="2024-08" db="EMBL/GenBank/DDBJ databases">
        <title>The draft genome of Apodemus speciosus.</title>
        <authorList>
            <person name="Nabeshima K."/>
            <person name="Suzuki S."/>
            <person name="Onuma M."/>
        </authorList>
    </citation>
    <scope>NUCLEOTIDE SEQUENCE [LARGE SCALE GENOMIC DNA]</scope>
    <source>
        <strain evidence="15">IB14-021</strain>
    </source>
</reference>
<feature type="chain" id="PRO_5046025998" evidence="14">
    <location>
        <begin position="24"/>
        <end position="586"/>
    </location>
</feature>
<evidence type="ECO:0000256" key="2">
    <source>
        <dbReference type="ARBA" id="ARBA00010260"/>
    </source>
</evidence>
<sequence>MSALRLLLLLLLPLCPGPGPGHGSEAKVVRSCAETRQVLGTRGYSLNLIPPSLISGEHLQICPQEYTCCSSETEQKLIRDAEVTFRGLVEDSGSFLIHTLAARHRKFNEFFREMLSLSQHSLAQLFSHSYGRLYSQHAVVFNNLFSGLRDYYEKSGEGLDDALADFWAQLLERAFPLLHPQYSFPPDFLLCLTRITSTADGSLQPFGDSPRRLRLQITRALVAARALVQGLETGRNVVSETLKVPVLEGCKQALMRLIGCPLCRGVPSLMPCRGFCLNVAHGCLSSRGLEPEWGGYLDGLLLLAEKLQGPFSFELAAESIGVKISEGLMHLQENSVKVSAKCFRNVGPPIRCSPVTGEHQRPEKRLAGRGGHRPRKNGPRQQRALICTVWFVAEPVLVWELRERLSRVRGFWAGLPVTVCGDTRMAADVSQEAAPCWTGVGRGRYMSPVVVGSLNEQLHNPELDPASPDVPTRRRRLHLRAATARMKAAALGQDLDMHDADEDASGSGAGQQYADDWKAGAAPVVPPARPPRPPRPPRRDGLGVRGGSGSARYNQGRSRNPGASVVLHSPRALVLLPAALTLLGLR</sequence>
<evidence type="ECO:0000256" key="1">
    <source>
        <dbReference type="ARBA" id="ARBA00004471"/>
    </source>
</evidence>
<dbReference type="InterPro" id="IPR019803">
    <property type="entry name" value="Glypican_CS"/>
</dbReference>
<keyword evidence="6 12" id="KW-0654">Proteoglycan</keyword>
<dbReference type="PANTHER" id="PTHR10822">
    <property type="entry name" value="GLYPICAN"/>
    <property type="match status" value="1"/>
</dbReference>
<comment type="function">
    <text evidence="12">Cell surface proteoglycan.</text>
</comment>
<evidence type="ECO:0000256" key="14">
    <source>
        <dbReference type="SAM" id="SignalP"/>
    </source>
</evidence>
<evidence type="ECO:0000256" key="11">
    <source>
        <dbReference type="RuleBase" id="RU003518"/>
    </source>
</evidence>
<evidence type="ECO:0000256" key="5">
    <source>
        <dbReference type="ARBA" id="ARBA00022729"/>
    </source>
</evidence>
<evidence type="ECO:0000256" key="8">
    <source>
        <dbReference type="ARBA" id="ARBA00023180"/>
    </source>
</evidence>
<dbReference type="PROSITE" id="PS01207">
    <property type="entry name" value="GLYPICAN"/>
    <property type="match status" value="1"/>
</dbReference>
<gene>
    <name evidence="15" type="ORF">APTSU1_000560600</name>
</gene>